<proteinExistence type="predicted"/>
<reference evidence="1 2" key="1">
    <citation type="submission" date="2019-09" db="EMBL/GenBank/DDBJ databases">
        <title>Paraburkholderia podalyriae sp. nov., A South African Podalyria-associated rhizobium.</title>
        <authorList>
            <person name="Mavima L."/>
            <person name="Beukes C.W."/>
            <person name="Palmer M."/>
            <person name="De Meyer S.E."/>
            <person name="James E.K."/>
            <person name="Maluk M."/>
            <person name="Avontuur J.R."/>
            <person name="Chan W.Y."/>
            <person name="Venter S.N."/>
            <person name="Steenkamp E.T."/>
        </authorList>
    </citation>
    <scope>NUCLEOTIDE SEQUENCE [LARGE SCALE GENOMIC DNA]</scope>
    <source>
        <strain evidence="1 2">WC7.3b</strain>
    </source>
</reference>
<gene>
    <name evidence="1" type="ORF">F6X42_35010</name>
</gene>
<keyword evidence="2" id="KW-1185">Reference proteome</keyword>
<dbReference type="Proteomes" id="UP000736373">
    <property type="component" value="Unassembled WGS sequence"/>
</dbReference>
<dbReference type="RefSeq" id="WP_187638462.1">
    <property type="nucleotide sequence ID" value="NZ_VZQQ01000058.1"/>
</dbReference>
<protein>
    <submittedName>
        <fullName evidence="1">DUF2783 domain-containing protein</fullName>
    </submittedName>
</protein>
<accession>A0ABR7PZ31</accession>
<comment type="caution">
    <text evidence="1">The sequence shown here is derived from an EMBL/GenBank/DDBJ whole genome shotgun (WGS) entry which is preliminary data.</text>
</comment>
<evidence type="ECO:0000313" key="1">
    <source>
        <dbReference type="EMBL" id="MBC8751545.1"/>
    </source>
</evidence>
<evidence type="ECO:0000313" key="2">
    <source>
        <dbReference type="Proteomes" id="UP000736373"/>
    </source>
</evidence>
<dbReference type="Pfam" id="PF10932">
    <property type="entry name" value="DUF2783"/>
    <property type="match status" value="1"/>
</dbReference>
<dbReference type="InterPro" id="IPR021233">
    <property type="entry name" value="DUF2783"/>
</dbReference>
<organism evidence="1 2">
    <name type="scientific">Paraburkholderia podalyriae</name>
    <dbReference type="NCBI Taxonomy" id="1938811"/>
    <lineage>
        <taxon>Bacteria</taxon>
        <taxon>Pseudomonadati</taxon>
        <taxon>Pseudomonadota</taxon>
        <taxon>Betaproteobacteria</taxon>
        <taxon>Burkholderiales</taxon>
        <taxon>Burkholderiaceae</taxon>
        <taxon>Paraburkholderia</taxon>
    </lineage>
</organism>
<dbReference type="EMBL" id="VZQQ01000058">
    <property type="protein sequence ID" value="MBC8751545.1"/>
    <property type="molecule type" value="Genomic_DNA"/>
</dbReference>
<sequence>MTTLNIETNIADPDAFYEKLIDAHNGLTDEQSHFMNAKLVLLLANHIGDASVLATALAIARADAAPDNDAVPQQPN</sequence>
<name>A0ABR7PZ31_9BURK</name>